<feature type="compositionally biased region" description="Basic and acidic residues" evidence="1">
    <location>
        <begin position="652"/>
        <end position="661"/>
    </location>
</feature>
<dbReference type="InterPro" id="IPR006073">
    <property type="entry name" value="GTP-bd"/>
</dbReference>
<dbReference type="Proteomes" id="UP001054902">
    <property type="component" value="Unassembled WGS sequence"/>
</dbReference>
<dbReference type="Gene3D" id="1.10.8.470">
    <property type="match status" value="1"/>
</dbReference>
<dbReference type="SUPFAM" id="SSF52540">
    <property type="entry name" value="P-loop containing nucleoside triphosphate hydrolases"/>
    <property type="match status" value="1"/>
</dbReference>
<dbReference type="Gene3D" id="3.10.110.10">
    <property type="entry name" value="Ubiquitin Conjugating Enzyme"/>
    <property type="match status" value="1"/>
</dbReference>
<accession>A0AAD3H7X3</accession>
<evidence type="ECO:0000259" key="2">
    <source>
        <dbReference type="PROSITE" id="PS50908"/>
    </source>
</evidence>
<dbReference type="Pfam" id="PF01926">
    <property type="entry name" value="MMR_HSR1"/>
    <property type="match status" value="1"/>
</dbReference>
<keyword evidence="4" id="KW-1185">Reference proteome</keyword>
<feature type="region of interest" description="Disordered" evidence="1">
    <location>
        <begin position="29"/>
        <end position="52"/>
    </location>
</feature>
<dbReference type="Pfam" id="PF05773">
    <property type="entry name" value="RWD"/>
    <property type="match status" value="1"/>
</dbReference>
<dbReference type="SUPFAM" id="SSF53474">
    <property type="entry name" value="alpha/beta-Hydrolases"/>
    <property type="match status" value="1"/>
</dbReference>
<dbReference type="InterPro" id="IPR005645">
    <property type="entry name" value="FSH-like_dom"/>
</dbReference>
<dbReference type="InterPro" id="IPR006575">
    <property type="entry name" value="RWD_dom"/>
</dbReference>
<proteinExistence type="predicted"/>
<organism evidence="3 4">
    <name type="scientific">Chaetoceros tenuissimus</name>
    <dbReference type="NCBI Taxonomy" id="426638"/>
    <lineage>
        <taxon>Eukaryota</taxon>
        <taxon>Sar</taxon>
        <taxon>Stramenopiles</taxon>
        <taxon>Ochrophyta</taxon>
        <taxon>Bacillariophyta</taxon>
        <taxon>Coscinodiscophyceae</taxon>
        <taxon>Chaetocerotophycidae</taxon>
        <taxon>Chaetocerotales</taxon>
        <taxon>Chaetocerotaceae</taxon>
        <taxon>Chaetoceros</taxon>
    </lineage>
</organism>
<sequence>MPRKILVLHGDRQTGDLLVSRIKSLKRKLLKDRSSENSTKQKKKESPSSTNQDYKIELVGVDGPFQWETDPSVHVTKTITEEEHRENELMRTWWRRDGNRYDGLEESLDLLMSVWNSDEGFEGIIGFSRGARLTHLCAALHELSKGKIFPNLKYVIMASGYGHVPMPSNFPPQGGHWDELLVGAEYDENSLFPLSIPSLHIMGSRDRLITVEYSRALLPSYCNPQVHEHDGGHHLPQRAADNRAILSFIDSTIEKLKEAPVTLNDVEEQDKPIKDAPDEEHALTQIEEVTSLALIFPDEFKLLSDTDGHIVDEYGEEQIQYKFPISYAIQLNPDDVDDESKKLWPVKDIALKVEYGREYPDVIPKFSLYHDMNLLEFKLSQEKACLDAVKEVAEAEIGMPSVMSCVYGAREFFENGGLAASLNYKNLMVKEEKATEDIDHILGDDDTDIDDARASSLLRTSNKERIKRCIEQGLDIANSMLARKDLTSGAHTLETVVNSGKGGSWKYTIGLVGKPSAGKSTFFNAGTAFARQRGGDDMNEDGIAIGGASMAPHPFTTIDPNVGYCLVPAPSGSCPEDETSNAMDVACTHGRDTFGRRLIPVTLKDVAGLVPGAYQGRGKGNKFLDDLTDADVLIHVLDASGSADSEGNKIINDSEQKDGKGTKNPLDDIDWIFNELVMWVFMNVSSKWDGVGKNAKGREKLARLFSGYKQSQAFVHDVFFAVEKYLDKHEDRSKAFEHLELWDEGDLFLLVSAFLGSRFPVALAMNKMDIPSAKTYCKQVLDSLPNHGAQTGTPLCAHEEMSFMKKHIYEVIAPKLLSSNNSNQDKVCAPKRVWNCLNSAIQLRPPVLVFPVSDMETLQPLSSMTEYGISSASLPSPGMIACLKAAGGKAPTLWNEDIQAYDASKNTGKNCALRDVLILKPGSTVEDAFISLKNIGILGGEFVRAEAIANVGDKSKLVKKDDVLGKHNRIIRIWTTKRREWQKRTSMAREELRKDFERHLSSALNHAFNGCEFYGEDEQVDLTHIVSNSLKRLYKHNTRPSTAVVQKVVNNFAAEFDEFYEYNSNEILVSAAEHAGCDPSSALMLLSLETVRRVGSPVLKYMAVSGILDTEDIGLRYRLHDCDSNFPQVFDFLCSLDPNEFMLSIEHERFCASFWDFSKLSNFIKAGFKYLPDIGGVLFLKDRKKISVLNYALQTFGEAKIGKLLRDLLSPKRDFPILHHVFVKAQKHKKLFLKWFPWAYHLQDHNGRTLPQEVIAKARHTVKDDDFFFATLTETQLKEKDPLTKLHLFAASAEGKCADLNMCFLAFVEPPAFSA</sequence>
<dbReference type="PANTHER" id="PTHR23305:SF1">
    <property type="entry name" value="OBG-TYPE G DOMAIN-CONTAINING PROTEIN"/>
    <property type="match status" value="1"/>
</dbReference>
<dbReference type="GO" id="GO:0005737">
    <property type="term" value="C:cytoplasm"/>
    <property type="evidence" value="ECO:0007669"/>
    <property type="project" value="TreeGrafter"/>
</dbReference>
<gene>
    <name evidence="3" type="ORF">CTEN210_09759</name>
</gene>
<feature type="domain" description="RWD" evidence="2">
    <location>
        <begin position="287"/>
        <end position="416"/>
    </location>
</feature>
<dbReference type="EMBL" id="BLLK01000046">
    <property type="protein sequence ID" value="GFH53283.1"/>
    <property type="molecule type" value="Genomic_DNA"/>
</dbReference>
<dbReference type="InterPro" id="IPR027417">
    <property type="entry name" value="P-loop_NTPase"/>
</dbReference>
<dbReference type="GO" id="GO:0016887">
    <property type="term" value="F:ATP hydrolysis activity"/>
    <property type="evidence" value="ECO:0007669"/>
    <property type="project" value="TreeGrafter"/>
</dbReference>
<dbReference type="Gene3D" id="3.40.50.300">
    <property type="entry name" value="P-loop containing nucleotide triphosphate hydrolases"/>
    <property type="match status" value="1"/>
</dbReference>
<dbReference type="PANTHER" id="PTHR23305">
    <property type="entry name" value="OBG GTPASE FAMILY"/>
    <property type="match status" value="1"/>
</dbReference>
<name>A0AAD3H7X3_9STRA</name>
<protein>
    <recommendedName>
        <fullName evidence="2">RWD domain-containing protein</fullName>
    </recommendedName>
</protein>
<evidence type="ECO:0000313" key="4">
    <source>
        <dbReference type="Proteomes" id="UP001054902"/>
    </source>
</evidence>
<comment type="caution">
    <text evidence="3">The sequence shown here is derived from an EMBL/GenBank/DDBJ whole genome shotgun (WGS) entry which is preliminary data.</text>
</comment>
<dbReference type="Gene3D" id="3.40.50.1820">
    <property type="entry name" value="alpha/beta hydrolase"/>
    <property type="match status" value="1"/>
</dbReference>
<dbReference type="InterPro" id="IPR016135">
    <property type="entry name" value="UBQ-conjugating_enzyme/RWD"/>
</dbReference>
<dbReference type="InterPro" id="IPR029058">
    <property type="entry name" value="AB_hydrolase_fold"/>
</dbReference>
<dbReference type="Pfam" id="PF03959">
    <property type="entry name" value="FSH1"/>
    <property type="match status" value="1"/>
</dbReference>
<reference evidence="3 4" key="1">
    <citation type="journal article" date="2021" name="Sci. Rep.">
        <title>The genome of the diatom Chaetoceros tenuissimus carries an ancient integrated fragment of an extant virus.</title>
        <authorList>
            <person name="Hongo Y."/>
            <person name="Kimura K."/>
            <person name="Takaki Y."/>
            <person name="Yoshida Y."/>
            <person name="Baba S."/>
            <person name="Kobayashi G."/>
            <person name="Nagasaki K."/>
            <person name="Hano T."/>
            <person name="Tomaru Y."/>
        </authorList>
    </citation>
    <scope>NUCLEOTIDE SEQUENCE [LARGE SCALE GENOMIC DNA]</scope>
    <source>
        <strain evidence="3 4">NIES-3715</strain>
    </source>
</reference>
<dbReference type="GO" id="GO:0005525">
    <property type="term" value="F:GTP binding"/>
    <property type="evidence" value="ECO:0007669"/>
    <property type="project" value="InterPro"/>
</dbReference>
<dbReference type="SUPFAM" id="SSF54495">
    <property type="entry name" value="UBC-like"/>
    <property type="match status" value="1"/>
</dbReference>
<evidence type="ECO:0000256" key="1">
    <source>
        <dbReference type="SAM" id="MobiDB-lite"/>
    </source>
</evidence>
<dbReference type="SMART" id="SM00591">
    <property type="entry name" value="RWD"/>
    <property type="match status" value="1"/>
</dbReference>
<dbReference type="PROSITE" id="PS50908">
    <property type="entry name" value="RWD"/>
    <property type="match status" value="1"/>
</dbReference>
<evidence type="ECO:0000313" key="3">
    <source>
        <dbReference type="EMBL" id="GFH53283.1"/>
    </source>
</evidence>
<feature type="region of interest" description="Disordered" evidence="1">
    <location>
        <begin position="642"/>
        <end position="662"/>
    </location>
</feature>